<accession>A0AAV9WRS4</accession>
<reference evidence="2 3" key="1">
    <citation type="submission" date="2023-08" db="EMBL/GenBank/DDBJ databases">
        <authorList>
            <person name="Palmer J.M."/>
        </authorList>
    </citation>
    <scope>NUCLEOTIDE SEQUENCE [LARGE SCALE GENOMIC DNA]</scope>
    <source>
        <strain evidence="2 3">TWF481</strain>
    </source>
</reference>
<evidence type="ECO:0000313" key="2">
    <source>
        <dbReference type="EMBL" id="KAK6512597.1"/>
    </source>
</evidence>
<protein>
    <recommendedName>
        <fullName evidence="1">BTB domain-containing protein</fullName>
    </recommendedName>
</protein>
<name>A0AAV9WRS4_9PEZI</name>
<dbReference type="Pfam" id="PF00651">
    <property type="entry name" value="BTB"/>
    <property type="match status" value="1"/>
</dbReference>
<evidence type="ECO:0000313" key="3">
    <source>
        <dbReference type="Proteomes" id="UP001370758"/>
    </source>
</evidence>
<organism evidence="2 3">
    <name type="scientific">Arthrobotrys musiformis</name>
    <dbReference type="NCBI Taxonomy" id="47236"/>
    <lineage>
        <taxon>Eukaryota</taxon>
        <taxon>Fungi</taxon>
        <taxon>Dikarya</taxon>
        <taxon>Ascomycota</taxon>
        <taxon>Pezizomycotina</taxon>
        <taxon>Orbiliomycetes</taxon>
        <taxon>Orbiliales</taxon>
        <taxon>Orbiliaceae</taxon>
        <taxon>Arthrobotrys</taxon>
    </lineage>
</organism>
<dbReference type="EMBL" id="JAVHJL010000001">
    <property type="protein sequence ID" value="KAK6512597.1"/>
    <property type="molecule type" value="Genomic_DNA"/>
</dbReference>
<dbReference type="Gene3D" id="3.30.710.10">
    <property type="entry name" value="Potassium Channel Kv1.1, Chain A"/>
    <property type="match status" value="1"/>
</dbReference>
<feature type="domain" description="BTB" evidence="1">
    <location>
        <begin position="18"/>
        <end position="89"/>
    </location>
</feature>
<dbReference type="Proteomes" id="UP001370758">
    <property type="component" value="Unassembled WGS sequence"/>
</dbReference>
<proteinExistence type="predicted"/>
<dbReference type="InterPro" id="IPR011333">
    <property type="entry name" value="SKP1/BTB/POZ_sf"/>
</dbReference>
<comment type="caution">
    <text evidence="2">The sequence shown here is derived from an EMBL/GenBank/DDBJ whole genome shotgun (WGS) entry which is preliminary data.</text>
</comment>
<sequence>MRPGYSFQESPRYTECLPDVTLVVGFGPTTVKVHKSLLQSHSEFFNSIFSERGGPRETRPGEISIVEVHWLGMEAALDWMYTGVLWEPKDWALIDRDDAKKFVAIFVVINFCQLWGLKNAYEKFFERRFSSLTRAPLTPYEKGGRWVGFVIHEFYRVGGAVEKYELAWLINNLRDFNTGSQDPQGDGYLGFRRFVDGIDDPDTRFLHDLCRAYGACF</sequence>
<evidence type="ECO:0000259" key="1">
    <source>
        <dbReference type="PROSITE" id="PS50097"/>
    </source>
</evidence>
<dbReference type="PROSITE" id="PS50097">
    <property type="entry name" value="BTB"/>
    <property type="match status" value="1"/>
</dbReference>
<dbReference type="CDD" id="cd18186">
    <property type="entry name" value="BTB_POZ_ZBTB_KLHL-like"/>
    <property type="match status" value="1"/>
</dbReference>
<keyword evidence="3" id="KW-1185">Reference proteome</keyword>
<dbReference type="InterPro" id="IPR000210">
    <property type="entry name" value="BTB/POZ_dom"/>
</dbReference>
<gene>
    <name evidence="2" type="ORF">TWF481_001481</name>
</gene>
<dbReference type="SMART" id="SM00225">
    <property type="entry name" value="BTB"/>
    <property type="match status" value="1"/>
</dbReference>
<dbReference type="SUPFAM" id="SSF54695">
    <property type="entry name" value="POZ domain"/>
    <property type="match status" value="1"/>
</dbReference>
<dbReference type="AlphaFoldDB" id="A0AAV9WRS4"/>